<evidence type="ECO:0000313" key="2">
    <source>
        <dbReference type="Proteomes" id="UP000199645"/>
    </source>
</evidence>
<dbReference type="AlphaFoldDB" id="A0A1I2BEB8"/>
<dbReference type="EMBL" id="FONV01000002">
    <property type="protein sequence ID" value="SFE54228.1"/>
    <property type="molecule type" value="Genomic_DNA"/>
</dbReference>
<dbReference type="Proteomes" id="UP000199645">
    <property type="component" value="Unassembled WGS sequence"/>
</dbReference>
<dbReference type="SUPFAM" id="SSF56059">
    <property type="entry name" value="Glutathione synthetase ATP-binding domain-like"/>
    <property type="match status" value="1"/>
</dbReference>
<reference evidence="1 2" key="1">
    <citation type="submission" date="2016-10" db="EMBL/GenBank/DDBJ databases">
        <authorList>
            <person name="de Groot N.N."/>
        </authorList>
    </citation>
    <scope>NUCLEOTIDE SEQUENCE [LARGE SCALE GENOMIC DNA]</scope>
    <source>
        <strain evidence="1 2">DSM 43019</strain>
    </source>
</reference>
<dbReference type="PANTHER" id="PTHR39217:SF1">
    <property type="entry name" value="GLUTATHIONE SYNTHETASE"/>
    <property type="match status" value="1"/>
</dbReference>
<sequence>MGRGSRVALVTCAAFPDLWDDDQPLRDALRERGVVVDVVRWDDPEADWAGYDLTVIRSPWDYTDRPDAFVAWARSVPRLANPGDIVVWNTDKRYLGDLAASGIPIIPTEYVGPGQAWAPPADGEWVVKPTVSAGSRDTARYLLPGQLAEATAHVTRLTTAGRTAMIQPYLSAVDTDGETAVLCLPDEAGELTFSHGIRKGAMLTVRGDVTVDIESERITPRTPSQAELELAARVLDAVPGGSKQLLYARVDLIPGPDGTPHLIELELTEPSLFLRTAAGAAERLADAIIARI</sequence>
<protein>
    <recommendedName>
        <fullName evidence="3">Glutathione synthase/RimK-type ligase, ATP-grasp superfamily</fullName>
    </recommendedName>
</protein>
<dbReference type="OrthoDB" id="3373978at2"/>
<evidence type="ECO:0000313" key="1">
    <source>
        <dbReference type="EMBL" id="SFE54228.1"/>
    </source>
</evidence>
<dbReference type="PANTHER" id="PTHR39217">
    <property type="match status" value="1"/>
</dbReference>
<evidence type="ECO:0008006" key="3">
    <source>
        <dbReference type="Google" id="ProtNLM"/>
    </source>
</evidence>
<name>A0A1I2BEB8_9ACTN</name>
<proteinExistence type="predicted"/>
<accession>A0A1I2BEB8</accession>
<keyword evidence="2" id="KW-1185">Reference proteome</keyword>
<dbReference type="InterPro" id="IPR053191">
    <property type="entry name" value="DcsG_Biosynth_Enzyme"/>
</dbReference>
<dbReference type="RefSeq" id="WP_093610415.1">
    <property type="nucleotide sequence ID" value="NZ_BOMT01000016.1"/>
</dbReference>
<gene>
    <name evidence="1" type="ORF">SAMN05421541_102266</name>
</gene>
<organism evidence="1 2">
    <name type="scientific">Actinoplanes philippinensis</name>
    <dbReference type="NCBI Taxonomy" id="35752"/>
    <lineage>
        <taxon>Bacteria</taxon>
        <taxon>Bacillati</taxon>
        <taxon>Actinomycetota</taxon>
        <taxon>Actinomycetes</taxon>
        <taxon>Micromonosporales</taxon>
        <taxon>Micromonosporaceae</taxon>
        <taxon>Actinoplanes</taxon>
    </lineage>
</organism>
<dbReference type="STRING" id="35752.SAMN05421541_102266"/>